<comment type="caution">
    <text evidence="1">The sequence shown here is derived from an EMBL/GenBank/DDBJ whole genome shotgun (WGS) entry which is preliminary data.</text>
</comment>
<dbReference type="AlphaFoldDB" id="A0AAE1A9C0"/>
<evidence type="ECO:0000313" key="1">
    <source>
        <dbReference type="EMBL" id="KAK3783385.1"/>
    </source>
</evidence>
<dbReference type="EMBL" id="JAWDGP010002415">
    <property type="protein sequence ID" value="KAK3783385.1"/>
    <property type="molecule type" value="Genomic_DNA"/>
</dbReference>
<proteinExistence type="predicted"/>
<organism evidence="1 2">
    <name type="scientific">Elysia crispata</name>
    <name type="common">lettuce slug</name>
    <dbReference type="NCBI Taxonomy" id="231223"/>
    <lineage>
        <taxon>Eukaryota</taxon>
        <taxon>Metazoa</taxon>
        <taxon>Spiralia</taxon>
        <taxon>Lophotrochozoa</taxon>
        <taxon>Mollusca</taxon>
        <taxon>Gastropoda</taxon>
        <taxon>Heterobranchia</taxon>
        <taxon>Euthyneura</taxon>
        <taxon>Panpulmonata</taxon>
        <taxon>Sacoglossa</taxon>
        <taxon>Placobranchoidea</taxon>
        <taxon>Plakobranchidae</taxon>
        <taxon>Elysia</taxon>
    </lineage>
</organism>
<evidence type="ECO:0000313" key="2">
    <source>
        <dbReference type="Proteomes" id="UP001283361"/>
    </source>
</evidence>
<gene>
    <name evidence="1" type="ORF">RRG08_047091</name>
</gene>
<dbReference type="Proteomes" id="UP001283361">
    <property type="component" value="Unassembled WGS sequence"/>
</dbReference>
<reference evidence="1" key="1">
    <citation type="journal article" date="2023" name="G3 (Bethesda)">
        <title>A reference genome for the long-term kleptoplast-retaining sea slug Elysia crispata morphotype clarki.</title>
        <authorList>
            <person name="Eastman K.E."/>
            <person name="Pendleton A.L."/>
            <person name="Shaikh M.A."/>
            <person name="Suttiyut T."/>
            <person name="Ogas R."/>
            <person name="Tomko P."/>
            <person name="Gavelis G."/>
            <person name="Widhalm J.R."/>
            <person name="Wisecaver J.H."/>
        </authorList>
    </citation>
    <scope>NUCLEOTIDE SEQUENCE</scope>
    <source>
        <strain evidence="1">ECLA1</strain>
    </source>
</reference>
<name>A0AAE1A9C0_9GAST</name>
<keyword evidence="2" id="KW-1185">Reference proteome</keyword>
<sequence length="272" mass="30704">MWANERVEHQDLIQQNCGENQSKLDCMLSTVCREFLTLAAMTGRSTLRDGGTLSGRSDGGQNRLLEPGTWNMEHHFLFRPVVFLFGSENPSLCAACDQCEPFGALPQPPWEGEAVWPRLSFARKFESSQLSCVQRSMCDSNKQRHKTSFSDLREGEICRVGQHTSGLQLNIWSTATHLVYSHTSGLQPNIWSTATHLVYSHTPSLQPHIWFTATHLVYSHTSGLQPHIWSSAQHLVYSHTPSLQPHILSTATHLVYSHTSGLQRHTWSRSML</sequence>
<accession>A0AAE1A9C0</accession>
<protein>
    <submittedName>
        <fullName evidence="1">Uncharacterized protein</fullName>
    </submittedName>
</protein>